<comment type="caution">
    <text evidence="1">The sequence shown here is derived from an EMBL/GenBank/DDBJ whole genome shotgun (WGS) entry which is preliminary data.</text>
</comment>
<dbReference type="Proteomes" id="UP000440694">
    <property type="component" value="Unassembled WGS sequence"/>
</dbReference>
<accession>A0A6I3KG06</accession>
<evidence type="ECO:0008006" key="3">
    <source>
        <dbReference type="Google" id="ProtNLM"/>
    </source>
</evidence>
<dbReference type="EMBL" id="WMBQ01000001">
    <property type="protein sequence ID" value="MTD92920.1"/>
    <property type="molecule type" value="Genomic_DNA"/>
</dbReference>
<dbReference type="AlphaFoldDB" id="A0A6I3KG06"/>
<reference evidence="1 2" key="1">
    <citation type="submission" date="2019-11" db="EMBL/GenBank/DDBJ databases">
        <title>Identification of a novel strain.</title>
        <authorList>
            <person name="Xu Q."/>
            <person name="Wang G."/>
        </authorList>
    </citation>
    <scope>NUCLEOTIDE SEQUENCE [LARGE SCALE GENOMIC DNA]</scope>
    <source>
        <strain evidence="2">xq</strain>
    </source>
</reference>
<keyword evidence="2" id="KW-1185">Reference proteome</keyword>
<proteinExistence type="predicted"/>
<evidence type="ECO:0000313" key="2">
    <source>
        <dbReference type="Proteomes" id="UP000440694"/>
    </source>
</evidence>
<gene>
    <name evidence="1" type="ORF">GIW81_01075</name>
</gene>
<evidence type="ECO:0000313" key="1">
    <source>
        <dbReference type="EMBL" id="MTD92920.1"/>
    </source>
</evidence>
<name>A0A6I3KG06_9HYPH</name>
<protein>
    <recommendedName>
        <fullName evidence="3">Energy transducer TonB</fullName>
    </recommendedName>
</protein>
<sequence>MLALAPAAVAQTPLRDPASVPPSWTQFAQLVKYRFEEWLSADDAIAARFRVYLKAHAGASDGPPATLIVQAWVNPDGSVERVSFPAFGDPGATKDLRTILSRGNIGERPPPEMLQPIRLRFNLGAAK</sequence>
<organism evidence="1 2">
    <name type="scientific">Hyphomicrobium album</name>
    <dbReference type="NCBI Taxonomy" id="2665159"/>
    <lineage>
        <taxon>Bacteria</taxon>
        <taxon>Pseudomonadati</taxon>
        <taxon>Pseudomonadota</taxon>
        <taxon>Alphaproteobacteria</taxon>
        <taxon>Hyphomicrobiales</taxon>
        <taxon>Hyphomicrobiaceae</taxon>
        <taxon>Hyphomicrobium</taxon>
    </lineage>
</organism>